<dbReference type="EMBL" id="JACHGN010000003">
    <property type="protein sequence ID" value="MBB5132130.1"/>
    <property type="molecule type" value="Genomic_DNA"/>
</dbReference>
<keyword evidence="1" id="KW-0472">Membrane</keyword>
<evidence type="ECO:0000313" key="2">
    <source>
        <dbReference type="EMBL" id="MBB5132130.1"/>
    </source>
</evidence>
<feature type="transmembrane region" description="Helical" evidence="1">
    <location>
        <begin position="12"/>
        <end position="31"/>
    </location>
</feature>
<accession>A0A840P3T2</accession>
<feature type="transmembrane region" description="Helical" evidence="1">
    <location>
        <begin position="101"/>
        <end position="121"/>
    </location>
</feature>
<sequence>MSEDPEVEVARRYAGAATVAAVVVAACWHLGYDLTAMLVSWERYRWPLLAAGAWAAYLAIGVAGSVALLRLRRPLRMVWAYAAGALALDAAVIAASSPGEVLGLADWGWGSVGWLGLILFWRRRRHLRELIWFLLADGAIIVAGMALAGVYDRVSLARVLMVYAGGVTLQIGASVGGHALAFAARLAAEKSAEQAATEAAREIAERVHADRMRRYEAVRHATADLLTAIAEGADPADPRVRRECAVGAARLRRLMTETDDVPDPLLATLREHVLDAERRGVVVSLEPPVGTIPELPAGVRHSLARAPLEALRRARGEARVTVYAGGGEVIVSVVADAEDVPVEHLEGVQVTQQREGRSVWIQSRCAVP</sequence>
<feature type="transmembrane region" description="Helical" evidence="1">
    <location>
        <begin position="51"/>
        <end position="71"/>
    </location>
</feature>
<keyword evidence="3" id="KW-1185">Reference proteome</keyword>
<evidence type="ECO:0000313" key="3">
    <source>
        <dbReference type="Proteomes" id="UP000578449"/>
    </source>
</evidence>
<gene>
    <name evidence="2" type="ORF">HNP84_001843</name>
</gene>
<feature type="transmembrane region" description="Helical" evidence="1">
    <location>
        <begin position="78"/>
        <end position="95"/>
    </location>
</feature>
<protein>
    <recommendedName>
        <fullName evidence="4">Histidine kinase</fullName>
    </recommendedName>
</protein>
<name>A0A840P3T2_9ACTN</name>
<keyword evidence="1" id="KW-1133">Transmembrane helix</keyword>
<proteinExistence type="predicted"/>
<dbReference type="RefSeq" id="WP_185048907.1">
    <property type="nucleotide sequence ID" value="NZ_BAABIX010000027.1"/>
</dbReference>
<feature type="transmembrane region" description="Helical" evidence="1">
    <location>
        <begin position="163"/>
        <end position="184"/>
    </location>
</feature>
<evidence type="ECO:0008006" key="4">
    <source>
        <dbReference type="Google" id="ProtNLM"/>
    </source>
</evidence>
<evidence type="ECO:0000256" key="1">
    <source>
        <dbReference type="SAM" id="Phobius"/>
    </source>
</evidence>
<comment type="caution">
    <text evidence="2">The sequence shown here is derived from an EMBL/GenBank/DDBJ whole genome shotgun (WGS) entry which is preliminary data.</text>
</comment>
<reference evidence="2 3" key="1">
    <citation type="submission" date="2020-08" db="EMBL/GenBank/DDBJ databases">
        <title>Genomic Encyclopedia of Type Strains, Phase IV (KMG-IV): sequencing the most valuable type-strain genomes for metagenomic binning, comparative biology and taxonomic classification.</title>
        <authorList>
            <person name="Goeker M."/>
        </authorList>
    </citation>
    <scope>NUCLEOTIDE SEQUENCE [LARGE SCALE GENOMIC DNA]</scope>
    <source>
        <strain evidence="2 3">DSM 45615</strain>
    </source>
</reference>
<organism evidence="2 3">
    <name type="scientific">Thermocatellispora tengchongensis</name>
    <dbReference type="NCBI Taxonomy" id="1073253"/>
    <lineage>
        <taxon>Bacteria</taxon>
        <taxon>Bacillati</taxon>
        <taxon>Actinomycetota</taxon>
        <taxon>Actinomycetes</taxon>
        <taxon>Streptosporangiales</taxon>
        <taxon>Streptosporangiaceae</taxon>
        <taxon>Thermocatellispora</taxon>
    </lineage>
</organism>
<keyword evidence="1" id="KW-0812">Transmembrane</keyword>
<feature type="transmembrane region" description="Helical" evidence="1">
    <location>
        <begin position="130"/>
        <end position="151"/>
    </location>
</feature>
<dbReference type="Proteomes" id="UP000578449">
    <property type="component" value="Unassembled WGS sequence"/>
</dbReference>
<dbReference type="AlphaFoldDB" id="A0A840P3T2"/>